<dbReference type="EMBL" id="VHII01000013">
    <property type="protein sequence ID" value="KAF1381719.1"/>
    <property type="molecule type" value="Genomic_DNA"/>
</dbReference>
<evidence type="ECO:0000313" key="2">
    <source>
        <dbReference type="Proteomes" id="UP000465112"/>
    </source>
</evidence>
<organism evidence="1 2">
    <name type="scientific">Perca fluviatilis</name>
    <name type="common">European perch</name>
    <dbReference type="NCBI Taxonomy" id="8168"/>
    <lineage>
        <taxon>Eukaryota</taxon>
        <taxon>Metazoa</taxon>
        <taxon>Chordata</taxon>
        <taxon>Craniata</taxon>
        <taxon>Vertebrata</taxon>
        <taxon>Euteleostomi</taxon>
        <taxon>Actinopterygii</taxon>
        <taxon>Neopterygii</taxon>
        <taxon>Teleostei</taxon>
        <taxon>Neoteleostei</taxon>
        <taxon>Acanthomorphata</taxon>
        <taxon>Eupercaria</taxon>
        <taxon>Perciformes</taxon>
        <taxon>Percoidei</taxon>
        <taxon>Percidae</taxon>
        <taxon>Percinae</taxon>
        <taxon>Perca</taxon>
    </lineage>
</organism>
<name>A0A6A5ETI1_PERFL</name>
<dbReference type="Proteomes" id="UP000465112">
    <property type="component" value="Chromosome 13"/>
</dbReference>
<keyword evidence="2" id="KW-1185">Reference proteome</keyword>
<accession>A0A6A5ETI1</accession>
<sequence>MAVTSVMSSRKDQPTFVTLRSDWTRGSHVSFLLDFRRVNHGLMSMTSIVYWTLRPLERVSTGSFSAFYQQYFRERTAALLTTAAAGKFVPFVLVVQTMN</sequence>
<reference evidence="1 2" key="1">
    <citation type="submission" date="2019-06" db="EMBL/GenBank/DDBJ databases">
        <title>A chromosome-scale genome assembly of the European perch, Perca fluviatilis.</title>
        <authorList>
            <person name="Roques C."/>
            <person name="Zahm M."/>
            <person name="Cabau C."/>
            <person name="Klopp C."/>
            <person name="Bouchez O."/>
            <person name="Donnadieu C."/>
            <person name="Kuhl H."/>
            <person name="Gislard M."/>
            <person name="Guendouz S."/>
            <person name="Journot L."/>
            <person name="Haffray P."/>
            <person name="Bestin A."/>
            <person name="Morvezen R."/>
            <person name="Feron R."/>
            <person name="Wen M."/>
            <person name="Jouanno E."/>
            <person name="Herpin A."/>
            <person name="Schartl M."/>
            <person name="Postlethwait J."/>
            <person name="Schaerlinger B."/>
            <person name="Chardard D."/>
            <person name="Lecocq T."/>
            <person name="Poncet C."/>
            <person name="Jaffrelo L."/>
            <person name="Lampietro C."/>
            <person name="Guiguen Y."/>
        </authorList>
    </citation>
    <scope>NUCLEOTIDE SEQUENCE [LARGE SCALE GENOMIC DNA]</scope>
    <source>
        <tissue evidence="1">Blood</tissue>
    </source>
</reference>
<evidence type="ECO:0000313" key="1">
    <source>
        <dbReference type="EMBL" id="KAF1381719.1"/>
    </source>
</evidence>
<proteinExistence type="predicted"/>
<comment type="caution">
    <text evidence="1">The sequence shown here is derived from an EMBL/GenBank/DDBJ whole genome shotgun (WGS) entry which is preliminary data.</text>
</comment>
<gene>
    <name evidence="1" type="ORF">PFLUV_G00156920</name>
</gene>
<protein>
    <submittedName>
        <fullName evidence="1">Uncharacterized protein</fullName>
    </submittedName>
</protein>
<dbReference type="AlphaFoldDB" id="A0A6A5ETI1"/>